<feature type="domain" description="Cytidylate kinase" evidence="9">
    <location>
        <begin position="5"/>
        <end position="218"/>
    </location>
</feature>
<dbReference type="Gene3D" id="3.40.50.300">
    <property type="entry name" value="P-loop containing nucleotide triphosphate hydrolases"/>
    <property type="match status" value="1"/>
</dbReference>
<proteinExistence type="inferred from homology"/>
<dbReference type="GO" id="GO:0006220">
    <property type="term" value="P:pyrimidine nucleotide metabolic process"/>
    <property type="evidence" value="ECO:0007669"/>
    <property type="project" value="UniProtKB-UniRule"/>
</dbReference>
<evidence type="ECO:0000256" key="4">
    <source>
        <dbReference type="ARBA" id="ARBA00022777"/>
    </source>
</evidence>
<feature type="binding site" evidence="8">
    <location>
        <begin position="9"/>
        <end position="17"/>
    </location>
    <ligand>
        <name>ATP</name>
        <dbReference type="ChEBI" id="CHEBI:30616"/>
    </ligand>
</feature>
<reference evidence="10 11" key="1">
    <citation type="submission" date="2020-10" db="EMBL/GenBank/DDBJ databases">
        <title>Blautia liquoris sp.nov., isolated from the mud in a fermentation cellar used for the production of Chinese strong-flavoured liquor.</title>
        <authorList>
            <person name="Lu L."/>
        </authorList>
    </citation>
    <scope>NUCLEOTIDE SEQUENCE [LARGE SCALE GENOMIC DNA]</scope>
    <source>
        <strain evidence="10 11">LZLJ-3</strain>
    </source>
</reference>
<evidence type="ECO:0000256" key="2">
    <source>
        <dbReference type="ARBA" id="ARBA00022679"/>
    </source>
</evidence>
<accession>A0A7M2RMJ7</accession>
<dbReference type="RefSeq" id="WP_193737101.1">
    <property type="nucleotide sequence ID" value="NZ_CP063304.1"/>
</dbReference>
<dbReference type="SUPFAM" id="SSF52540">
    <property type="entry name" value="P-loop containing nucleoside triphosphate hydrolases"/>
    <property type="match status" value="1"/>
</dbReference>
<evidence type="ECO:0000259" key="9">
    <source>
        <dbReference type="Pfam" id="PF02224"/>
    </source>
</evidence>
<evidence type="ECO:0000256" key="8">
    <source>
        <dbReference type="HAMAP-Rule" id="MF_00238"/>
    </source>
</evidence>
<dbReference type="GO" id="GO:0005524">
    <property type="term" value="F:ATP binding"/>
    <property type="evidence" value="ECO:0007669"/>
    <property type="project" value="UniProtKB-UniRule"/>
</dbReference>
<dbReference type="Pfam" id="PF02224">
    <property type="entry name" value="Cytidylate_kin"/>
    <property type="match status" value="1"/>
</dbReference>
<dbReference type="EC" id="2.7.4.25" evidence="8"/>
<keyword evidence="11" id="KW-1185">Reference proteome</keyword>
<dbReference type="NCBIfam" id="TIGR00017">
    <property type="entry name" value="cmk"/>
    <property type="match status" value="1"/>
</dbReference>
<evidence type="ECO:0000256" key="5">
    <source>
        <dbReference type="ARBA" id="ARBA00022840"/>
    </source>
</evidence>
<dbReference type="CDD" id="cd02020">
    <property type="entry name" value="CMPK"/>
    <property type="match status" value="1"/>
</dbReference>
<evidence type="ECO:0000256" key="7">
    <source>
        <dbReference type="ARBA" id="ARBA00048478"/>
    </source>
</evidence>
<keyword evidence="2 8" id="KW-0808">Transferase</keyword>
<dbReference type="GO" id="GO:0005829">
    <property type="term" value="C:cytosol"/>
    <property type="evidence" value="ECO:0007669"/>
    <property type="project" value="TreeGrafter"/>
</dbReference>
<dbReference type="KEGG" id="bliq:INP51_07685"/>
<dbReference type="AlphaFoldDB" id="A0A7M2RMJ7"/>
<gene>
    <name evidence="8" type="primary">cmk</name>
    <name evidence="10" type="ORF">INP51_07685</name>
</gene>
<name>A0A7M2RMJ7_9FIRM</name>
<evidence type="ECO:0000313" key="11">
    <source>
        <dbReference type="Proteomes" id="UP000593601"/>
    </source>
</evidence>
<evidence type="ECO:0000256" key="1">
    <source>
        <dbReference type="ARBA" id="ARBA00009427"/>
    </source>
</evidence>
<dbReference type="InterPro" id="IPR003136">
    <property type="entry name" value="Cytidylate_kin"/>
</dbReference>
<protein>
    <recommendedName>
        <fullName evidence="8">Cytidylate kinase</fullName>
        <shortName evidence="8">CK</shortName>
        <ecNumber evidence="8">2.7.4.25</ecNumber>
    </recommendedName>
    <alternativeName>
        <fullName evidence="8">Cytidine monophosphate kinase</fullName>
        <shortName evidence="8">CMP kinase</shortName>
    </alternativeName>
</protein>
<keyword evidence="3 8" id="KW-0547">Nucleotide-binding</keyword>
<evidence type="ECO:0000256" key="3">
    <source>
        <dbReference type="ARBA" id="ARBA00022741"/>
    </source>
</evidence>
<dbReference type="GO" id="GO:0015949">
    <property type="term" value="P:nucleobase-containing small molecule interconversion"/>
    <property type="evidence" value="ECO:0007669"/>
    <property type="project" value="TreeGrafter"/>
</dbReference>
<dbReference type="HAMAP" id="MF_00238">
    <property type="entry name" value="Cytidyl_kinase_type1"/>
    <property type="match status" value="1"/>
</dbReference>
<keyword evidence="4 8" id="KW-0418">Kinase</keyword>
<evidence type="ECO:0000313" key="10">
    <source>
        <dbReference type="EMBL" id="QOV20787.1"/>
    </source>
</evidence>
<comment type="catalytic activity">
    <reaction evidence="6 8">
        <text>dCMP + ATP = dCDP + ADP</text>
        <dbReference type="Rhea" id="RHEA:25094"/>
        <dbReference type="ChEBI" id="CHEBI:30616"/>
        <dbReference type="ChEBI" id="CHEBI:57566"/>
        <dbReference type="ChEBI" id="CHEBI:58593"/>
        <dbReference type="ChEBI" id="CHEBI:456216"/>
        <dbReference type="EC" id="2.7.4.25"/>
    </reaction>
</comment>
<sequence>MTINIAIDGPAGAGKSTIAREVAKTLSFIYVDTGAMYRAIALYVLKKGIDPKDQLSVCENCKFAQIELKYENRKQKVLLNGEDVSTEIREEVVGNVASVVARYDEIRKKLNVLSRRLAETTNVVMDGRDIGTVVLPKAEIKIFLTASVDTRACRRFLELQERGENPSLAEIREDIRQRDYQDMHREQSPLYQASDAILIDSSDMKISEVVDEILNICQKRCQI</sequence>
<keyword evidence="8" id="KW-0963">Cytoplasm</keyword>
<dbReference type="PANTHER" id="PTHR21299">
    <property type="entry name" value="CYTIDYLATE KINASE/PANTOATE-BETA-ALANINE LIGASE"/>
    <property type="match status" value="1"/>
</dbReference>
<dbReference type="GO" id="GO:0036431">
    <property type="term" value="F:dCMP kinase activity"/>
    <property type="evidence" value="ECO:0007669"/>
    <property type="project" value="InterPro"/>
</dbReference>
<evidence type="ECO:0000256" key="6">
    <source>
        <dbReference type="ARBA" id="ARBA00047615"/>
    </source>
</evidence>
<comment type="catalytic activity">
    <reaction evidence="7 8">
        <text>CMP + ATP = CDP + ADP</text>
        <dbReference type="Rhea" id="RHEA:11600"/>
        <dbReference type="ChEBI" id="CHEBI:30616"/>
        <dbReference type="ChEBI" id="CHEBI:58069"/>
        <dbReference type="ChEBI" id="CHEBI:60377"/>
        <dbReference type="ChEBI" id="CHEBI:456216"/>
        <dbReference type="EC" id="2.7.4.25"/>
    </reaction>
</comment>
<dbReference type="PANTHER" id="PTHR21299:SF2">
    <property type="entry name" value="CYTIDYLATE KINASE"/>
    <property type="match status" value="1"/>
</dbReference>
<comment type="similarity">
    <text evidence="1 8">Belongs to the cytidylate kinase family. Type 1 subfamily.</text>
</comment>
<keyword evidence="5 8" id="KW-0067">ATP-binding</keyword>
<dbReference type="InterPro" id="IPR011994">
    <property type="entry name" value="Cytidylate_kinase_dom"/>
</dbReference>
<dbReference type="Proteomes" id="UP000593601">
    <property type="component" value="Chromosome"/>
</dbReference>
<dbReference type="EMBL" id="CP063304">
    <property type="protein sequence ID" value="QOV20787.1"/>
    <property type="molecule type" value="Genomic_DNA"/>
</dbReference>
<comment type="subcellular location">
    <subcellularLocation>
        <location evidence="8">Cytoplasm</location>
    </subcellularLocation>
</comment>
<dbReference type="InterPro" id="IPR027417">
    <property type="entry name" value="P-loop_NTPase"/>
</dbReference>
<organism evidence="10 11">
    <name type="scientific">Blautia liquoris</name>
    <dbReference type="NCBI Taxonomy" id="2779518"/>
    <lineage>
        <taxon>Bacteria</taxon>
        <taxon>Bacillati</taxon>
        <taxon>Bacillota</taxon>
        <taxon>Clostridia</taxon>
        <taxon>Lachnospirales</taxon>
        <taxon>Lachnospiraceae</taxon>
        <taxon>Blautia</taxon>
    </lineage>
</organism>